<dbReference type="PROSITE" id="PS00583">
    <property type="entry name" value="PFKB_KINASES_1"/>
    <property type="match status" value="1"/>
</dbReference>
<dbReference type="InterPro" id="IPR029056">
    <property type="entry name" value="Ribokinase-like"/>
</dbReference>
<dbReference type="RefSeq" id="WP_344046970.1">
    <property type="nucleotide sequence ID" value="NZ_BAAAPB010000004.1"/>
</dbReference>
<feature type="domain" description="Carbohydrate kinase PfkB" evidence="7">
    <location>
        <begin position="22"/>
        <end position="285"/>
    </location>
</feature>
<dbReference type="PANTHER" id="PTHR46566">
    <property type="entry name" value="1-PHOSPHOFRUCTOKINASE-RELATED"/>
    <property type="match status" value="1"/>
</dbReference>
<evidence type="ECO:0000259" key="7">
    <source>
        <dbReference type="Pfam" id="PF00294"/>
    </source>
</evidence>
<keyword evidence="4" id="KW-0418">Kinase</keyword>
<comment type="similarity">
    <text evidence="1">Belongs to the carbohydrate kinase PfkB family.</text>
</comment>
<dbReference type="InterPro" id="IPR002173">
    <property type="entry name" value="Carboh/pur_kinase_PfkB_CS"/>
</dbReference>
<keyword evidence="9" id="KW-1185">Reference proteome</keyword>
<protein>
    <submittedName>
        <fullName evidence="8">1-phosphofructokinase family hexose kinase</fullName>
    </submittedName>
</protein>
<name>A0ABN2RL81_9ACTN</name>
<dbReference type="Gene3D" id="3.40.1190.20">
    <property type="match status" value="1"/>
</dbReference>
<dbReference type="SUPFAM" id="SSF53613">
    <property type="entry name" value="Ribokinase-like"/>
    <property type="match status" value="1"/>
</dbReference>
<dbReference type="PANTHER" id="PTHR46566:SF5">
    <property type="entry name" value="1-PHOSPHOFRUCTOKINASE"/>
    <property type="match status" value="1"/>
</dbReference>
<reference evidence="8 9" key="1">
    <citation type="journal article" date="2019" name="Int. J. Syst. Evol. Microbiol.">
        <title>The Global Catalogue of Microorganisms (GCM) 10K type strain sequencing project: providing services to taxonomists for standard genome sequencing and annotation.</title>
        <authorList>
            <consortium name="The Broad Institute Genomics Platform"/>
            <consortium name="The Broad Institute Genome Sequencing Center for Infectious Disease"/>
            <person name="Wu L."/>
            <person name="Ma J."/>
        </authorList>
    </citation>
    <scope>NUCLEOTIDE SEQUENCE [LARGE SCALE GENOMIC DNA]</scope>
    <source>
        <strain evidence="8 9">JCM 15309</strain>
    </source>
</reference>
<evidence type="ECO:0000256" key="6">
    <source>
        <dbReference type="PIRNR" id="PIRNR000535"/>
    </source>
</evidence>
<evidence type="ECO:0000256" key="3">
    <source>
        <dbReference type="ARBA" id="ARBA00022741"/>
    </source>
</evidence>
<dbReference type="CDD" id="cd01164">
    <property type="entry name" value="FruK_PfkB_like"/>
    <property type="match status" value="1"/>
</dbReference>
<keyword evidence="3" id="KW-0547">Nucleotide-binding</keyword>
<dbReference type="Pfam" id="PF00294">
    <property type="entry name" value="PfkB"/>
    <property type="match status" value="1"/>
</dbReference>
<evidence type="ECO:0000256" key="5">
    <source>
        <dbReference type="ARBA" id="ARBA00022840"/>
    </source>
</evidence>
<proteinExistence type="inferred from homology"/>
<evidence type="ECO:0000313" key="9">
    <source>
        <dbReference type="Proteomes" id="UP001500571"/>
    </source>
</evidence>
<organism evidence="8 9">
    <name type="scientific">Nocardioides panacihumi</name>
    <dbReference type="NCBI Taxonomy" id="400774"/>
    <lineage>
        <taxon>Bacteria</taxon>
        <taxon>Bacillati</taxon>
        <taxon>Actinomycetota</taxon>
        <taxon>Actinomycetes</taxon>
        <taxon>Propionibacteriales</taxon>
        <taxon>Nocardioidaceae</taxon>
        <taxon>Nocardioides</taxon>
    </lineage>
</organism>
<dbReference type="InterPro" id="IPR011611">
    <property type="entry name" value="PfkB_dom"/>
</dbReference>
<gene>
    <name evidence="8" type="ORF">GCM10009798_34610</name>
</gene>
<dbReference type="InterPro" id="IPR017583">
    <property type="entry name" value="Tagatose/fructose_Pkinase"/>
</dbReference>
<keyword evidence="2 6" id="KW-0808">Transferase</keyword>
<sequence length="318" mass="32240">MIVTVTLNPAWDVTYPMGALRPGQTHRVGEASGRAGGKGINVSRVLHQLGHPTLAVGLYGGEPGRAVHEDLARSGTPYHLVDGGPIARTRTTVTLVETGGRATVLCEPGPAADSIDWAAVRESVVDLLDCARVLVLSGSLPPAVPLDAYAELTTAARARGVPVVVDAEGPALMASLAARPDVVKPNRDELREATGLDDPGEGAAALRRAGAGAVVVSLGPDGMLADVGGQVWLARPPAIRVANPTGAGDAAVAAVAAGLAGGADWPTILRAAVAWSAAAVCEPVAGVVSSERATELAALVEIAADPHRPLDERTPQTC</sequence>
<evidence type="ECO:0000256" key="2">
    <source>
        <dbReference type="ARBA" id="ARBA00022679"/>
    </source>
</evidence>
<dbReference type="NCBIfam" id="TIGR03168">
    <property type="entry name" value="1-PFK"/>
    <property type="match status" value="1"/>
</dbReference>
<dbReference type="Proteomes" id="UP001500571">
    <property type="component" value="Unassembled WGS sequence"/>
</dbReference>
<dbReference type="PROSITE" id="PS00584">
    <property type="entry name" value="PFKB_KINASES_2"/>
    <property type="match status" value="1"/>
</dbReference>
<dbReference type="PIRSF" id="PIRSF000535">
    <property type="entry name" value="1PFK/6PFK/LacC"/>
    <property type="match status" value="1"/>
</dbReference>
<dbReference type="EMBL" id="BAAAPB010000004">
    <property type="protein sequence ID" value="GAA1970912.1"/>
    <property type="molecule type" value="Genomic_DNA"/>
</dbReference>
<evidence type="ECO:0000256" key="4">
    <source>
        <dbReference type="ARBA" id="ARBA00022777"/>
    </source>
</evidence>
<evidence type="ECO:0000256" key="1">
    <source>
        <dbReference type="ARBA" id="ARBA00010688"/>
    </source>
</evidence>
<keyword evidence="5" id="KW-0067">ATP-binding</keyword>
<accession>A0ABN2RL81</accession>
<evidence type="ECO:0000313" key="8">
    <source>
        <dbReference type="EMBL" id="GAA1970912.1"/>
    </source>
</evidence>
<comment type="caution">
    <text evidence="8">The sequence shown here is derived from an EMBL/GenBank/DDBJ whole genome shotgun (WGS) entry which is preliminary data.</text>
</comment>